<reference evidence="3" key="1">
    <citation type="submission" date="2022-03" db="EMBL/GenBank/DDBJ databases">
        <title>A functionally conserved STORR gene fusion in Papaver species that diverged 16.8 million years ago.</title>
        <authorList>
            <person name="Catania T."/>
        </authorList>
    </citation>
    <scope>NUCLEOTIDE SEQUENCE</scope>
    <source>
        <strain evidence="3">S-191538</strain>
    </source>
</reference>
<evidence type="ECO:0000256" key="1">
    <source>
        <dbReference type="ARBA" id="ARBA00004167"/>
    </source>
</evidence>
<accession>A0AA41S869</accession>
<name>A0AA41S869_PAPNU</name>
<comment type="subcellular location">
    <subcellularLocation>
        <location evidence="1">Membrane</location>
        <topology evidence="1">Single-pass membrane protein</topology>
    </subcellularLocation>
</comment>
<dbReference type="EMBL" id="JAJJMA010150746">
    <property type="protein sequence ID" value="MCL7034867.1"/>
    <property type="molecule type" value="Genomic_DNA"/>
</dbReference>
<dbReference type="Pfam" id="PF12819">
    <property type="entry name" value="Malectin_like"/>
    <property type="match status" value="1"/>
</dbReference>
<keyword evidence="4" id="KW-1185">Reference proteome</keyword>
<dbReference type="Proteomes" id="UP001177140">
    <property type="component" value="Unassembled WGS sequence"/>
</dbReference>
<evidence type="ECO:0000313" key="3">
    <source>
        <dbReference type="EMBL" id="MCL7034867.1"/>
    </source>
</evidence>
<protein>
    <recommendedName>
        <fullName evidence="2">Malectin-like domain-containing protein</fullName>
    </recommendedName>
</protein>
<organism evidence="3 4">
    <name type="scientific">Papaver nudicaule</name>
    <name type="common">Iceland poppy</name>
    <dbReference type="NCBI Taxonomy" id="74823"/>
    <lineage>
        <taxon>Eukaryota</taxon>
        <taxon>Viridiplantae</taxon>
        <taxon>Streptophyta</taxon>
        <taxon>Embryophyta</taxon>
        <taxon>Tracheophyta</taxon>
        <taxon>Spermatophyta</taxon>
        <taxon>Magnoliopsida</taxon>
        <taxon>Ranunculales</taxon>
        <taxon>Papaveraceae</taxon>
        <taxon>Papaveroideae</taxon>
        <taxon>Papaver</taxon>
    </lineage>
</organism>
<evidence type="ECO:0000313" key="4">
    <source>
        <dbReference type="Proteomes" id="UP001177140"/>
    </source>
</evidence>
<feature type="domain" description="Malectin-like" evidence="2">
    <location>
        <begin position="5"/>
        <end position="92"/>
    </location>
</feature>
<evidence type="ECO:0000259" key="2">
    <source>
        <dbReference type="Pfam" id="PF12819"/>
    </source>
</evidence>
<sequence>MRNLSAPLHINAYFSEVIPLNSTQKRSFDVESIKTGDSGTSAFDTVTPPYGEALQVRMENVTTDSDESWYINLVPTEDSTLPPLINAFEVFIIGAKLVKGTNSND</sequence>
<comment type="caution">
    <text evidence="3">The sequence shown here is derived from an EMBL/GenBank/DDBJ whole genome shotgun (WGS) entry which is preliminary data.</text>
</comment>
<dbReference type="GO" id="GO:0016020">
    <property type="term" value="C:membrane"/>
    <property type="evidence" value="ECO:0007669"/>
    <property type="project" value="UniProtKB-SubCell"/>
</dbReference>
<dbReference type="InterPro" id="IPR024788">
    <property type="entry name" value="Malectin-like_Carb-bd_dom"/>
</dbReference>
<proteinExistence type="predicted"/>
<gene>
    <name evidence="3" type="ORF">MKW94_013988</name>
</gene>
<feature type="non-terminal residue" evidence="3">
    <location>
        <position position="105"/>
    </location>
</feature>
<dbReference type="AlphaFoldDB" id="A0AA41S869"/>